<dbReference type="EMBL" id="LFIV01000074">
    <property type="protein sequence ID" value="KZL71363.1"/>
    <property type="molecule type" value="Genomic_DNA"/>
</dbReference>
<feature type="compositionally biased region" description="Basic residues" evidence="8">
    <location>
        <begin position="962"/>
        <end position="980"/>
    </location>
</feature>
<feature type="compositionally biased region" description="Polar residues" evidence="8">
    <location>
        <begin position="265"/>
        <end position="285"/>
    </location>
</feature>
<feature type="region of interest" description="Disordered" evidence="8">
    <location>
        <begin position="935"/>
        <end position="1006"/>
    </location>
</feature>
<feature type="compositionally biased region" description="Acidic residues" evidence="8">
    <location>
        <begin position="1652"/>
        <end position="1675"/>
    </location>
</feature>
<dbReference type="GO" id="GO:0007064">
    <property type="term" value="P:mitotic sister chromatid cohesion"/>
    <property type="evidence" value="ECO:0007669"/>
    <property type="project" value="InterPro"/>
</dbReference>
<evidence type="ECO:0000256" key="5">
    <source>
        <dbReference type="ARBA" id="ARBA00022829"/>
    </source>
</evidence>
<evidence type="ECO:0000256" key="6">
    <source>
        <dbReference type="ARBA" id="ARBA00023242"/>
    </source>
</evidence>
<organism evidence="9 10">
    <name type="scientific">Colletotrichum tofieldiae</name>
    <dbReference type="NCBI Taxonomy" id="708197"/>
    <lineage>
        <taxon>Eukaryota</taxon>
        <taxon>Fungi</taxon>
        <taxon>Dikarya</taxon>
        <taxon>Ascomycota</taxon>
        <taxon>Pezizomycotina</taxon>
        <taxon>Sordariomycetes</taxon>
        <taxon>Hypocreomycetidae</taxon>
        <taxon>Glomerellales</taxon>
        <taxon>Glomerellaceae</taxon>
        <taxon>Colletotrichum</taxon>
        <taxon>Colletotrichum spaethianum species complex</taxon>
    </lineage>
</organism>
<feature type="region of interest" description="Disordered" evidence="8">
    <location>
        <begin position="231"/>
        <end position="285"/>
    </location>
</feature>
<keyword evidence="7" id="KW-0131">Cell cycle</keyword>
<dbReference type="InterPro" id="IPR019440">
    <property type="entry name" value="MAU2"/>
</dbReference>
<gene>
    <name evidence="9" type="ORF">CT0861_07678</name>
</gene>
<feature type="compositionally biased region" description="Low complexity" evidence="8">
    <location>
        <begin position="1888"/>
        <end position="1920"/>
    </location>
</feature>
<dbReference type="GO" id="GO:0051301">
    <property type="term" value="P:cell division"/>
    <property type="evidence" value="ECO:0007669"/>
    <property type="project" value="UniProtKB-KW"/>
</dbReference>
<feature type="compositionally biased region" description="Basic and acidic residues" evidence="8">
    <location>
        <begin position="1170"/>
        <end position="1183"/>
    </location>
</feature>
<dbReference type="PANTHER" id="PTHR31014">
    <property type="entry name" value="MITOCHONDRIAL TRANSLATION SYSTEM COMPONENT PET127-RELATED"/>
    <property type="match status" value="1"/>
</dbReference>
<dbReference type="PANTHER" id="PTHR31014:SF0">
    <property type="entry name" value="MITOCHONDRIAL TRANSLATION SYSTEM COMPONENT PET127-RELATED"/>
    <property type="match status" value="1"/>
</dbReference>
<keyword evidence="4" id="KW-0498">Mitosis</keyword>
<feature type="region of interest" description="Disordered" evidence="8">
    <location>
        <begin position="1"/>
        <end position="203"/>
    </location>
</feature>
<evidence type="ECO:0000256" key="2">
    <source>
        <dbReference type="ARBA" id="ARBA00008585"/>
    </source>
</evidence>
<keyword evidence="5" id="KW-0159">Chromosome partition</keyword>
<feature type="compositionally biased region" description="Low complexity" evidence="8">
    <location>
        <begin position="97"/>
        <end position="108"/>
    </location>
</feature>
<dbReference type="InterPro" id="IPR013943">
    <property type="entry name" value="Pet127"/>
</dbReference>
<evidence type="ECO:0000313" key="10">
    <source>
        <dbReference type="Proteomes" id="UP000076552"/>
    </source>
</evidence>
<dbReference type="STRING" id="708197.A0A166SY02"/>
<feature type="compositionally biased region" description="Low complexity" evidence="8">
    <location>
        <begin position="986"/>
        <end position="1004"/>
    </location>
</feature>
<feature type="compositionally biased region" description="Polar residues" evidence="8">
    <location>
        <begin position="8"/>
        <end position="19"/>
    </location>
</feature>
<proteinExistence type="inferred from homology"/>
<dbReference type="GO" id="GO:0007059">
    <property type="term" value="P:chromosome segregation"/>
    <property type="evidence" value="ECO:0007669"/>
    <property type="project" value="UniProtKB-KW"/>
</dbReference>
<feature type="compositionally biased region" description="Low complexity" evidence="8">
    <location>
        <begin position="1217"/>
        <end position="1233"/>
    </location>
</feature>
<feature type="compositionally biased region" description="Polar residues" evidence="8">
    <location>
        <begin position="1788"/>
        <end position="1806"/>
    </location>
</feature>
<feature type="region of interest" description="Disordered" evidence="8">
    <location>
        <begin position="1217"/>
        <end position="1249"/>
    </location>
</feature>
<evidence type="ECO:0000313" key="9">
    <source>
        <dbReference type="EMBL" id="KZL71363.1"/>
    </source>
</evidence>
<dbReference type="GO" id="GO:0000964">
    <property type="term" value="P:mitochondrial RNA 5'-end processing"/>
    <property type="evidence" value="ECO:0007669"/>
    <property type="project" value="TreeGrafter"/>
</dbReference>
<evidence type="ECO:0000256" key="8">
    <source>
        <dbReference type="SAM" id="MobiDB-lite"/>
    </source>
</evidence>
<sequence length="2079" mass="229602">MTYRGSLPSGQAFNGQQHVPQPYHDPYGNGNGNGSGNGQNPNYANAAYGSHGQAQPVHGNYHHSSAPAPAPILPAPTPMNMQANGYGQFPAYGGTFPQQQQQQQQQPQPLYPPHHQTSQPFTHNNTMNVQFAPPHSPFPQNTQVSRSPALAPAPTPTSTPPVYAEYQPTPQSQHQHQHQPQFQPHFQQLPQPPPQPQQRSPQVFPAVPQYAQFSQPTMSQTQSVPVLSQAFTEPSQVQPSPEPNFANSPTVQHARSPSIARKSPAISSMNSPAISSRGSPALSTKARSYDTTTILIHVAEECFEKARRGVQRVAASGSDDQVREYQKLITTGLACLEAAFQSNRLSPRQEAKARLRYASILCDETENLQEAETALSKGITICDKHRYADLKYCMQYLLLKVLFQRNQKAAFIAVDKNISDCLTFKHIHWVYAFRLLKATFHVHAGSPPDAAVLDNLRAVAALAGERGDHAMVVFASLLEGLSVLRTMRPDTIERVQTCLAQATKYQLDPSVQIPQLDVLTLLLDLACSMHQKTPDILIHKLRSLQAKLDANLGSQTWTDLNPEILIPVKKHNATSATLSDDTSAILRAGSSDGQHDYIVMTFLNRLEIVVLTYTFSGLAGMYRPGSDPKRSHEFWKEGFDVLAKWNKDIAPSVPAASLRESMEQAKWRTEIFCYLQALTGLYFATHSQWSKVEQCVAQLQQAITPAVNEIFSLFSLYLSGVYHQGTGDLETALILFEDERLSIHAGRGGPGGRKPAKLELCILAALNRIWILQDSSYRDEMTSTDLLEQLRPMCTEHQDPDIRTAFNLVQATAHTLPPPSMHQIKTSITNSLNGSKVTGNTHCLAIALSIMRFRLFDNVVGEQALKSARAASTQAKRSGNLLWMSVADGMLADSFEVQALFSDAEAARQTATEYASHAFTGKDTVLVNDRGYTKSANTSTARGESAAANTKSSNETTEKPTRAKSARLRRQKPPSQKKKQDRAATSKKSTSPKPPSTTTEEPAAGSEVIRQVFESLKNLEDSYASINTRLSHVQKGAQNVTVTGAHGDPGNASKTLDLDVFVRRQTSKLGGRLKTIRGTLDVLKSVLNSQQIPLDHLAKRPTATDSSPKTVKTHTTGEPAPPTSDAQPGEAKADSKPVIRKIEGERRYAPKDGSPKPRKSPETSVASAPKPEKIVPENPKAADKWTSIANRLSRNGKTPFAAGMAAAAASAVNAATSVSDVSSSATAKTSSSKPAKRSRTSKKSPVDVQNVSAKSLQLVPVEIPDAPEVPRLSYGLDRVLFNPGVYHLQDPRSRVYNFDPYLANIMPINEFDFNALKKYVTSSKDTTLVGLAAQLRKKYSGSTSSMTQMLSHFHYLLSAWRPVNAANLSRQFNPDFTSFTQIMRAPAAAFLHLKDEVYAIDADKEYDTASILSMLGKSMEKLLTLPKDEFERYRRANSDQITEEERNADEAFHFTTMGDFLMRSQLDAYDPRLPGTGMFDLKTRAVVSIRMDAQGFQKGLGYEIRKRFGQWESFEREYFDMIRAAFLKYSLQVRMGRMDGIFVAFHNTQRIFGFQYVSLDEMDLALHGTEDRALGDQEFKLSLHLLNKVLDRATERFPGRSIRLHVETRPTDPPFMYVFAKPVTAEEIEKVQTSNQAAIAEYEQQILGLAQEESDSEAPEPEAEQPVSQEEETVSVDEARNQQRQTQAFWEEMQEKVDEAVEDDALGIGHVREAIQDALEQSGLLKARTPEEARWYVDGLLEALTPNQASEMRENDSKDDQQVETPVSEAGSSTVDSAQGDGLGAGQEGTTTSGEATPVTQETSEVQAPREGEEISAPSNDRHDSEARGSRNLGLKDLILRVATRVDEKPEVEEAEVPDDDAASDVSKLRTFERILSELVAKSKQAESDSTSTTSQTDDLSTQSSEDLKSSITSAAAAAESVKEAASDAGAQGEEPDTELDVSEGELLGMVLTVRNKVNGQYAPRPDPQFSQLNWSLEYSIEDIPNERAKTVYKSIQARRKKVLVPDKGRDREKQWYSMFAGKLEEMSKRGKQFRKQQDALSKEEPVHVVGEEAPLTWDEAFSHQKQWKPLSWDEPKDS</sequence>
<feature type="compositionally biased region" description="Pro residues" evidence="8">
    <location>
        <begin position="68"/>
        <end position="77"/>
    </location>
</feature>
<feature type="compositionally biased region" description="Polar residues" evidence="8">
    <location>
        <begin position="935"/>
        <end position="955"/>
    </location>
</feature>
<comment type="similarity">
    <text evidence="2">Belongs to the SCC4/mau-2 family.</text>
</comment>
<feature type="region of interest" description="Disordered" evidence="8">
    <location>
        <begin position="1650"/>
        <end position="1679"/>
    </location>
</feature>
<dbReference type="Pfam" id="PF08634">
    <property type="entry name" value="Pet127"/>
    <property type="match status" value="1"/>
</dbReference>
<feature type="compositionally biased region" description="Polar residues" evidence="8">
    <location>
        <begin position="115"/>
        <end position="129"/>
    </location>
</feature>
<protein>
    <submittedName>
        <fullName evidence="9">Mitochondrial membrane protein Pet127</fullName>
    </submittedName>
</protein>
<evidence type="ECO:0000256" key="3">
    <source>
        <dbReference type="ARBA" id="ARBA00022618"/>
    </source>
</evidence>
<evidence type="ECO:0000256" key="4">
    <source>
        <dbReference type="ARBA" id="ARBA00022776"/>
    </source>
</evidence>
<evidence type="ECO:0000256" key="7">
    <source>
        <dbReference type="ARBA" id="ARBA00023306"/>
    </source>
</evidence>
<dbReference type="GO" id="GO:0005740">
    <property type="term" value="C:mitochondrial envelope"/>
    <property type="evidence" value="ECO:0007669"/>
    <property type="project" value="TreeGrafter"/>
</dbReference>
<reference evidence="9 10" key="1">
    <citation type="submission" date="2015-06" db="EMBL/GenBank/DDBJ databases">
        <title>Survival trade-offs in plant roots during colonization by closely related pathogenic and mutualistic fungi.</title>
        <authorList>
            <person name="Hacquard S."/>
            <person name="Kracher B."/>
            <person name="Hiruma K."/>
            <person name="Weinman A."/>
            <person name="Muench P."/>
            <person name="Garrido Oter R."/>
            <person name="Ver Loren van Themaat E."/>
            <person name="Dallerey J.-F."/>
            <person name="Damm U."/>
            <person name="Henrissat B."/>
            <person name="Lespinet O."/>
            <person name="Thon M."/>
            <person name="Kemen E."/>
            <person name="McHardy A.C."/>
            <person name="Schulze-Lefert P."/>
            <person name="O'Connell R.J."/>
        </authorList>
    </citation>
    <scope>NUCLEOTIDE SEQUENCE [LARGE SCALE GENOMIC DNA]</scope>
    <source>
        <strain evidence="9 10">0861</strain>
    </source>
</reference>
<feature type="compositionally biased region" description="Basic and acidic residues" evidence="8">
    <location>
        <begin position="1820"/>
        <end position="1829"/>
    </location>
</feature>
<name>A0A166SY02_9PEZI</name>
<dbReference type="Pfam" id="PF10345">
    <property type="entry name" value="Cohesin_load"/>
    <property type="match status" value="1"/>
</dbReference>
<feature type="region of interest" description="Disordered" evidence="8">
    <location>
        <begin position="1879"/>
        <end position="1940"/>
    </location>
</feature>
<feature type="compositionally biased region" description="Acidic residues" evidence="8">
    <location>
        <begin position="1850"/>
        <end position="1863"/>
    </location>
</feature>
<feature type="region of interest" description="Disordered" evidence="8">
    <location>
        <begin position="1746"/>
        <end position="1867"/>
    </location>
</feature>
<comment type="subcellular location">
    <subcellularLocation>
        <location evidence="1">Nucleus</location>
    </subcellularLocation>
</comment>
<comment type="caution">
    <text evidence="9">The sequence shown here is derived from an EMBL/GenBank/DDBJ whole genome shotgun (WGS) entry which is preliminary data.</text>
</comment>
<dbReference type="GO" id="GO:0005634">
    <property type="term" value="C:nucleus"/>
    <property type="evidence" value="ECO:0007669"/>
    <property type="project" value="UniProtKB-SubCell"/>
</dbReference>
<feature type="compositionally biased region" description="Polar residues" evidence="8">
    <location>
        <begin position="231"/>
        <end position="255"/>
    </location>
</feature>
<feature type="compositionally biased region" description="Basic and acidic residues" evidence="8">
    <location>
        <begin position="1131"/>
        <end position="1161"/>
    </location>
</feature>
<evidence type="ECO:0000256" key="1">
    <source>
        <dbReference type="ARBA" id="ARBA00004123"/>
    </source>
</evidence>
<feature type="compositionally biased region" description="Basic and acidic residues" evidence="8">
    <location>
        <begin position="1751"/>
        <end position="1761"/>
    </location>
</feature>
<keyword evidence="6" id="KW-0539">Nucleus</keyword>
<feature type="compositionally biased region" description="Low complexity" evidence="8">
    <location>
        <begin position="167"/>
        <end position="189"/>
    </location>
</feature>
<feature type="compositionally biased region" description="Polar residues" evidence="8">
    <location>
        <begin position="1103"/>
        <end position="1116"/>
    </location>
</feature>
<keyword evidence="3" id="KW-0132">Cell division</keyword>
<dbReference type="Proteomes" id="UP000076552">
    <property type="component" value="Unassembled WGS sequence"/>
</dbReference>
<accession>A0A166SY02</accession>
<keyword evidence="10" id="KW-1185">Reference proteome</keyword>
<feature type="region of interest" description="Disordered" evidence="8">
    <location>
        <begin position="1094"/>
        <end position="1183"/>
    </location>
</feature>